<dbReference type="Proteomes" id="UP000261105">
    <property type="component" value="Unassembled WGS sequence"/>
</dbReference>
<evidence type="ECO:0000313" key="23">
    <source>
        <dbReference type="Proteomes" id="UP000283745"/>
    </source>
</evidence>
<evidence type="ECO:0000313" key="10">
    <source>
        <dbReference type="EMBL" id="RHC10402.1"/>
    </source>
</evidence>
<evidence type="ECO:0000313" key="13">
    <source>
        <dbReference type="EMBL" id="RHE71945.1"/>
    </source>
</evidence>
<dbReference type="EMBL" id="QRHZ01000004">
    <property type="protein sequence ID" value="RHG17396.1"/>
    <property type="molecule type" value="Genomic_DNA"/>
</dbReference>
<dbReference type="Proteomes" id="UP000283585">
    <property type="component" value="Unassembled WGS sequence"/>
</dbReference>
<dbReference type="EMBL" id="QRZI01000003">
    <property type="protein sequence ID" value="RGV65038.1"/>
    <property type="molecule type" value="Genomic_DNA"/>
</dbReference>
<dbReference type="EMBL" id="CYZD01000002">
    <property type="protein sequence ID" value="CUN69318.1"/>
    <property type="molecule type" value="Genomic_DNA"/>
</dbReference>
<evidence type="ECO:0000313" key="22">
    <source>
        <dbReference type="Proteomes" id="UP000283585"/>
    </source>
</evidence>
<feature type="domain" description="HEPN" evidence="2">
    <location>
        <begin position="10"/>
        <end position="125"/>
    </location>
</feature>
<evidence type="ECO:0000313" key="19">
    <source>
        <dbReference type="Proteomes" id="UP000261222"/>
    </source>
</evidence>
<dbReference type="EMBL" id="QSUZ01000004">
    <property type="protein sequence ID" value="RGN89040.1"/>
    <property type="molecule type" value="Genomic_DNA"/>
</dbReference>
<evidence type="ECO:0000313" key="11">
    <source>
        <dbReference type="EMBL" id="RHE14125.1"/>
    </source>
</evidence>
<dbReference type="EMBL" id="QSKO01000021">
    <property type="protein sequence ID" value="RHE71945.1"/>
    <property type="molecule type" value="Genomic_DNA"/>
</dbReference>
<dbReference type="Proteomes" id="UP000283928">
    <property type="component" value="Unassembled WGS sequence"/>
</dbReference>
<evidence type="ECO:0000313" key="15">
    <source>
        <dbReference type="EMBL" id="RHH19870.1"/>
    </source>
</evidence>
<dbReference type="Proteomes" id="UP000283745">
    <property type="component" value="Unassembled WGS sequence"/>
</dbReference>
<dbReference type="EMBL" id="QSUB01000001">
    <property type="protein sequence ID" value="RGN07660.1"/>
    <property type="molecule type" value="Genomic_DNA"/>
</dbReference>
<evidence type="ECO:0000313" key="27">
    <source>
        <dbReference type="Proteomes" id="UP000284242"/>
    </source>
</evidence>
<dbReference type="EMBL" id="QRVV01000095">
    <property type="protein sequence ID" value="RGS68939.1"/>
    <property type="molecule type" value="Genomic_DNA"/>
</dbReference>
<evidence type="ECO:0000313" key="30">
    <source>
        <dbReference type="Proteomes" id="UP000285839"/>
    </source>
</evidence>
<dbReference type="Proteomes" id="UP000265808">
    <property type="component" value="Unassembled WGS sequence"/>
</dbReference>
<evidence type="ECO:0000313" key="21">
    <source>
        <dbReference type="Proteomes" id="UP000265828"/>
    </source>
</evidence>
<dbReference type="Proteomes" id="UP000095409">
    <property type="component" value="Unassembled WGS sequence"/>
</dbReference>
<dbReference type="Pfam" id="PF05168">
    <property type="entry name" value="HEPN"/>
    <property type="match status" value="1"/>
</dbReference>
<evidence type="ECO:0000313" key="4">
    <source>
        <dbReference type="EMBL" id="RGN07660.1"/>
    </source>
</evidence>
<dbReference type="Proteomes" id="UP000261222">
    <property type="component" value="Unassembled WGS sequence"/>
</dbReference>
<dbReference type="EMBL" id="QROE01000004">
    <property type="protein sequence ID" value="RHK94944.1"/>
    <property type="molecule type" value="Genomic_DNA"/>
</dbReference>
<evidence type="ECO:0000313" key="17">
    <source>
        <dbReference type="Proteomes" id="UP000095409"/>
    </source>
</evidence>
<evidence type="ECO:0000313" key="18">
    <source>
        <dbReference type="Proteomes" id="UP000261105"/>
    </source>
</evidence>
<evidence type="ECO:0000313" key="14">
    <source>
        <dbReference type="EMBL" id="RHG17396.1"/>
    </source>
</evidence>
<dbReference type="EMBL" id="QSKF01000001">
    <property type="protein sequence ID" value="RHE41894.1"/>
    <property type="molecule type" value="Genomic_DNA"/>
</dbReference>
<dbReference type="InterPro" id="IPR007842">
    <property type="entry name" value="HEPN_dom"/>
</dbReference>
<dbReference type="Proteomes" id="UP000285839">
    <property type="component" value="Unassembled WGS sequence"/>
</dbReference>
<comment type="similarity">
    <text evidence="1">Belongs to the UPF0332 family.</text>
</comment>
<evidence type="ECO:0000313" key="9">
    <source>
        <dbReference type="EMBL" id="RGV65038.1"/>
    </source>
</evidence>
<dbReference type="InterPro" id="IPR052226">
    <property type="entry name" value="UPF0332_toxin"/>
</dbReference>
<evidence type="ECO:0000313" key="26">
    <source>
        <dbReference type="Proteomes" id="UP000284220"/>
    </source>
</evidence>
<organism evidence="3 17">
    <name type="scientific">Blautia obeum</name>
    <dbReference type="NCBI Taxonomy" id="40520"/>
    <lineage>
        <taxon>Bacteria</taxon>
        <taxon>Bacillati</taxon>
        <taxon>Bacillota</taxon>
        <taxon>Clostridia</taxon>
        <taxon>Lachnospirales</taxon>
        <taxon>Lachnospiraceae</taxon>
        <taxon>Blautia</taxon>
    </lineage>
</organism>
<dbReference type="PANTHER" id="PTHR36565">
    <property type="entry name" value="UPF0332 PROTEIN TM_1000"/>
    <property type="match status" value="1"/>
</dbReference>
<dbReference type="EMBL" id="QSHL01000001">
    <property type="protein sequence ID" value="RHC10402.1"/>
    <property type="molecule type" value="Genomic_DNA"/>
</dbReference>
<dbReference type="Proteomes" id="UP000284644">
    <property type="component" value="Unassembled WGS sequence"/>
</dbReference>
<evidence type="ECO:0000313" key="28">
    <source>
        <dbReference type="Proteomes" id="UP000284267"/>
    </source>
</evidence>
<evidence type="ECO:0000313" key="8">
    <source>
        <dbReference type="EMBL" id="RGS68939.1"/>
    </source>
</evidence>
<protein>
    <submittedName>
        <fullName evidence="3 4">HEPN domain</fullName>
    </submittedName>
</protein>
<sequence>MPDNRRELIKYRLESARERLNSAEVLLASKSYKDSIGRSYYAMFTAVRALLAKDGVDYSKHAGVISYFQREYIKTQKFEKKYSKYLSQAFQIRNNTDYADFFVVSFEDAREQADRAKEFLTAIEEFLKA</sequence>
<dbReference type="EMBL" id="QSJW01000003">
    <property type="protein sequence ID" value="RHE14125.1"/>
    <property type="molecule type" value="Genomic_DNA"/>
</dbReference>
<reference evidence="3 17" key="1">
    <citation type="submission" date="2015-09" db="EMBL/GenBank/DDBJ databases">
        <authorList>
            <consortium name="Pathogen Informatics"/>
        </authorList>
    </citation>
    <scope>NUCLEOTIDE SEQUENCE [LARGE SCALE GENOMIC DNA]</scope>
    <source>
        <strain evidence="3 17">2789STDY5608837</strain>
    </source>
</reference>
<dbReference type="Proteomes" id="UP000265828">
    <property type="component" value="Unassembled WGS sequence"/>
</dbReference>
<evidence type="ECO:0000313" key="6">
    <source>
        <dbReference type="EMBL" id="RGQ07906.1"/>
    </source>
</evidence>
<evidence type="ECO:0000313" key="5">
    <source>
        <dbReference type="EMBL" id="RGN89040.1"/>
    </source>
</evidence>
<evidence type="ECO:0000313" key="16">
    <source>
        <dbReference type="EMBL" id="RHK94944.1"/>
    </source>
</evidence>
<dbReference type="EMBL" id="QRJH01000002">
    <property type="protein sequence ID" value="RHH19870.1"/>
    <property type="molecule type" value="Genomic_DNA"/>
</dbReference>
<dbReference type="EMBL" id="QRSS01000001">
    <property type="protein sequence ID" value="RGQ07906.1"/>
    <property type="molecule type" value="Genomic_DNA"/>
</dbReference>
<evidence type="ECO:0000313" key="20">
    <source>
        <dbReference type="Proteomes" id="UP000265808"/>
    </source>
</evidence>
<proteinExistence type="inferred from homology"/>
<dbReference type="Proteomes" id="UP000284024">
    <property type="component" value="Unassembled WGS sequence"/>
</dbReference>
<dbReference type="PANTHER" id="PTHR36565:SF1">
    <property type="entry name" value="UPF0332 PROTEIN TM_1000"/>
    <property type="match status" value="1"/>
</dbReference>
<dbReference type="Gene3D" id="1.20.120.330">
    <property type="entry name" value="Nucleotidyltransferases domain 2"/>
    <property type="match status" value="1"/>
</dbReference>
<evidence type="ECO:0000313" key="25">
    <source>
        <dbReference type="Proteomes" id="UP000284024"/>
    </source>
</evidence>
<dbReference type="GeneID" id="79803976"/>
<dbReference type="AlphaFoldDB" id="A0A173Z2L3"/>
<dbReference type="Proteomes" id="UP000284267">
    <property type="component" value="Unassembled WGS sequence"/>
</dbReference>
<reference evidence="18 19" key="2">
    <citation type="submission" date="2018-08" db="EMBL/GenBank/DDBJ databases">
        <title>A genome reference for cultivated species of the human gut microbiota.</title>
        <authorList>
            <person name="Zou Y."/>
            <person name="Xue W."/>
            <person name="Luo G."/>
        </authorList>
    </citation>
    <scope>NUCLEOTIDE SEQUENCE [LARGE SCALE GENOMIC DNA]</scope>
    <source>
        <strain evidence="9 21">AF14-23</strain>
        <strain evidence="8 27">AF21-24</strain>
        <strain evidence="7 30">AF25-21</strain>
        <strain evidence="6 22">AF29-2BH</strain>
        <strain evidence="16 28">AF39-4</strain>
        <strain evidence="15 25">AM18-2AC</strain>
        <strain evidence="14 26">AM22-9LB</strain>
        <strain evidence="13 24">AM27-32LB</strain>
        <strain evidence="12 23">AM28-23</strain>
        <strain evidence="11 29">AM29-25AC</strain>
        <strain evidence="10 20">AM37-4AC</strain>
        <strain evidence="5 18">OM03-6</strain>
        <strain evidence="4 19">OM06-11AA</strain>
    </source>
</reference>
<evidence type="ECO:0000256" key="1">
    <source>
        <dbReference type="ARBA" id="ARBA00038248"/>
    </source>
</evidence>
<evidence type="ECO:0000313" key="24">
    <source>
        <dbReference type="Proteomes" id="UP000283928"/>
    </source>
</evidence>
<dbReference type="Proteomes" id="UP000284220">
    <property type="component" value="Unassembled WGS sequence"/>
</dbReference>
<evidence type="ECO:0000313" key="7">
    <source>
        <dbReference type="EMBL" id="RGR50102.1"/>
    </source>
</evidence>
<dbReference type="Proteomes" id="UP000284242">
    <property type="component" value="Unassembled WGS sequence"/>
</dbReference>
<name>A0A173Z2L3_9FIRM</name>
<evidence type="ECO:0000313" key="3">
    <source>
        <dbReference type="EMBL" id="CUN69318.1"/>
    </source>
</evidence>
<evidence type="ECO:0000313" key="29">
    <source>
        <dbReference type="Proteomes" id="UP000284644"/>
    </source>
</evidence>
<dbReference type="RefSeq" id="WP_022388711.1">
    <property type="nucleotide sequence ID" value="NZ_CABJDZ010000004.1"/>
</dbReference>
<accession>A0A173Z2L3</accession>
<evidence type="ECO:0000259" key="2">
    <source>
        <dbReference type="Pfam" id="PF05168"/>
    </source>
</evidence>
<evidence type="ECO:0000313" key="12">
    <source>
        <dbReference type="EMBL" id="RHE41894.1"/>
    </source>
</evidence>
<gene>
    <name evidence="16" type="ORF">DW040_09325</name>
    <name evidence="15" type="ORF">DW222_03435</name>
    <name evidence="14" type="ORF">DW272_10185</name>
    <name evidence="13" type="ORF">DW723_13190</name>
    <name evidence="12" type="ORF">DW740_00885</name>
    <name evidence="11" type="ORF">DW767_06315</name>
    <name evidence="10" type="ORF">DW859_03070</name>
    <name evidence="9" type="ORF">DWW07_05135</name>
    <name evidence="8" type="ORF">DWX77_15755</name>
    <name evidence="7" type="ORF">DWY46_06750</name>
    <name evidence="6" type="ORF">DWZ12_01555</name>
    <name evidence="5" type="ORF">DXB38_05055</name>
    <name evidence="4" type="ORF">DXB81_03905</name>
    <name evidence="3" type="ORF">ERS852394_00752</name>
</gene>
<dbReference type="EMBL" id="QRUH01000003">
    <property type="protein sequence ID" value="RGR50102.1"/>
    <property type="molecule type" value="Genomic_DNA"/>
</dbReference>